<gene>
    <name evidence="1" type="ORF">SAMN02745121_07855</name>
</gene>
<dbReference type="Proteomes" id="UP000199400">
    <property type="component" value="Unassembled WGS sequence"/>
</dbReference>
<reference evidence="2" key="1">
    <citation type="submission" date="2016-10" db="EMBL/GenBank/DDBJ databases">
        <authorList>
            <person name="Varghese N."/>
            <person name="Submissions S."/>
        </authorList>
    </citation>
    <scope>NUCLEOTIDE SEQUENCE [LARGE SCALE GENOMIC DNA]</scope>
    <source>
        <strain evidence="2">ATCC 25963</strain>
    </source>
</reference>
<evidence type="ECO:0000313" key="1">
    <source>
        <dbReference type="EMBL" id="SFF27003.1"/>
    </source>
</evidence>
<dbReference type="EMBL" id="FOMX01000040">
    <property type="protein sequence ID" value="SFF27003.1"/>
    <property type="molecule type" value="Genomic_DNA"/>
</dbReference>
<dbReference type="RefSeq" id="WP_096328246.1">
    <property type="nucleotide sequence ID" value="NZ_FOMX01000040.1"/>
</dbReference>
<proteinExistence type="predicted"/>
<keyword evidence="2" id="KW-1185">Reference proteome</keyword>
<dbReference type="AlphaFoldDB" id="A0A1I2HCB4"/>
<name>A0A1I2HCB4_9BACT</name>
<dbReference type="STRING" id="54.SAMN02745121_07855"/>
<evidence type="ECO:0000313" key="2">
    <source>
        <dbReference type="Proteomes" id="UP000199400"/>
    </source>
</evidence>
<protein>
    <submittedName>
        <fullName evidence="1">Uncharacterized protein</fullName>
    </submittedName>
</protein>
<accession>A0A1I2HCB4</accession>
<sequence>MQQVGAALGENPRNHKPPVQAPAAGLLARRVLAAGGTLRVTAPSVEGPSVVSTATVRALLQALRDDPRLWARWCNLCSIHRGWAGGFSSCARAAAAALPESERPAVLAWLKEREWWSTPGSCALRGSAVVQTFTSEVTERALVRGP</sequence>
<organism evidence="1 2">
    <name type="scientific">Nannocystis exedens</name>
    <dbReference type="NCBI Taxonomy" id="54"/>
    <lineage>
        <taxon>Bacteria</taxon>
        <taxon>Pseudomonadati</taxon>
        <taxon>Myxococcota</taxon>
        <taxon>Polyangia</taxon>
        <taxon>Nannocystales</taxon>
        <taxon>Nannocystaceae</taxon>
        <taxon>Nannocystis</taxon>
    </lineage>
</organism>